<name>A0ABQ3LPW3_9SPHN</name>
<feature type="signal peptide" evidence="1">
    <location>
        <begin position="1"/>
        <end position="17"/>
    </location>
</feature>
<dbReference type="Pfam" id="PF13202">
    <property type="entry name" value="EF-hand_5"/>
    <property type="match status" value="1"/>
</dbReference>
<dbReference type="EMBL" id="BNAQ01000005">
    <property type="protein sequence ID" value="GHH22860.1"/>
    <property type="molecule type" value="Genomic_DNA"/>
</dbReference>
<keyword evidence="4" id="KW-1185">Reference proteome</keyword>
<feature type="chain" id="PRO_5045122564" description="EF-hand domain-containing protein" evidence="1">
    <location>
        <begin position="18"/>
        <end position="156"/>
    </location>
</feature>
<dbReference type="PROSITE" id="PS50222">
    <property type="entry name" value="EF_HAND_2"/>
    <property type="match status" value="1"/>
</dbReference>
<dbReference type="Gene3D" id="1.10.238.10">
    <property type="entry name" value="EF-hand"/>
    <property type="match status" value="1"/>
</dbReference>
<reference evidence="4" key="1">
    <citation type="journal article" date="2019" name="Int. J. Syst. Evol. Microbiol.">
        <title>The Global Catalogue of Microorganisms (GCM) 10K type strain sequencing project: providing services to taxonomists for standard genome sequencing and annotation.</title>
        <authorList>
            <consortium name="The Broad Institute Genomics Platform"/>
            <consortium name="The Broad Institute Genome Sequencing Center for Infectious Disease"/>
            <person name="Wu L."/>
            <person name="Ma J."/>
        </authorList>
    </citation>
    <scope>NUCLEOTIDE SEQUENCE [LARGE SCALE GENOMIC DNA]</scope>
    <source>
        <strain evidence="4">CGMCC 1.8957</strain>
    </source>
</reference>
<dbReference type="InterPro" id="IPR018247">
    <property type="entry name" value="EF_Hand_1_Ca_BS"/>
</dbReference>
<dbReference type="InterPro" id="IPR011992">
    <property type="entry name" value="EF-hand-dom_pair"/>
</dbReference>
<sequence length="156" mass="16442">MSLILLLALAAQVPPPAAPVPPRQPGATIVAEPAALFIAACDANGDARTTRAELTASVARSFVDAGPNPAGSAGYIGYSDWAQKWLGDRNALPSPYQVDADTDNRITLAELQAQFGVLFDRFDLDKDGVVTRAELVTIRSAAVPQDGDGGKRRGRR</sequence>
<dbReference type="InterPro" id="IPR002048">
    <property type="entry name" value="EF_hand_dom"/>
</dbReference>
<organism evidence="3 4">
    <name type="scientific">Sphingomonas glacialis</name>
    <dbReference type="NCBI Taxonomy" id="658225"/>
    <lineage>
        <taxon>Bacteria</taxon>
        <taxon>Pseudomonadati</taxon>
        <taxon>Pseudomonadota</taxon>
        <taxon>Alphaproteobacteria</taxon>
        <taxon>Sphingomonadales</taxon>
        <taxon>Sphingomonadaceae</taxon>
        <taxon>Sphingomonas</taxon>
    </lineage>
</organism>
<evidence type="ECO:0000313" key="3">
    <source>
        <dbReference type="EMBL" id="GHH22860.1"/>
    </source>
</evidence>
<evidence type="ECO:0000256" key="1">
    <source>
        <dbReference type="SAM" id="SignalP"/>
    </source>
</evidence>
<dbReference type="Proteomes" id="UP000652430">
    <property type="component" value="Unassembled WGS sequence"/>
</dbReference>
<evidence type="ECO:0000313" key="4">
    <source>
        <dbReference type="Proteomes" id="UP000652430"/>
    </source>
</evidence>
<proteinExistence type="predicted"/>
<protein>
    <recommendedName>
        <fullName evidence="2">EF-hand domain-containing protein</fullName>
    </recommendedName>
</protein>
<gene>
    <name evidence="3" type="ORF">GCM10008023_33400</name>
</gene>
<dbReference type="RefSeq" id="WP_133190206.1">
    <property type="nucleotide sequence ID" value="NZ_BNAQ01000005.1"/>
</dbReference>
<comment type="caution">
    <text evidence="3">The sequence shown here is derived from an EMBL/GenBank/DDBJ whole genome shotgun (WGS) entry which is preliminary data.</text>
</comment>
<accession>A0ABQ3LPW3</accession>
<evidence type="ECO:0000259" key="2">
    <source>
        <dbReference type="PROSITE" id="PS50222"/>
    </source>
</evidence>
<dbReference type="SUPFAM" id="SSF47473">
    <property type="entry name" value="EF-hand"/>
    <property type="match status" value="1"/>
</dbReference>
<feature type="domain" description="EF-hand" evidence="2">
    <location>
        <begin position="110"/>
        <end position="145"/>
    </location>
</feature>
<dbReference type="PROSITE" id="PS00018">
    <property type="entry name" value="EF_HAND_1"/>
    <property type="match status" value="1"/>
</dbReference>
<keyword evidence="1" id="KW-0732">Signal</keyword>